<feature type="chain" id="PRO_5046910170" evidence="1">
    <location>
        <begin position="20"/>
        <end position="201"/>
    </location>
</feature>
<dbReference type="Gene3D" id="2.60.20.10">
    <property type="entry name" value="Crystallins"/>
    <property type="match status" value="1"/>
</dbReference>
<dbReference type="EMBL" id="JBHSCZ010000002">
    <property type="protein sequence ID" value="MFC4262740.1"/>
    <property type="molecule type" value="Genomic_DNA"/>
</dbReference>
<dbReference type="InterPro" id="IPR011024">
    <property type="entry name" value="G_crystallin-like"/>
</dbReference>
<sequence>MKKTIITIWIICFGMVSVAQNKIDAALKEPANIQTNNKLSNIASSKSKMVDSLFALRPQKQKTDYEKMVEKRDAELKAFSPKGNEVWVYEDILFNGAKKVLKVGNYNLAALGLFWNDKVSSMLIPEGIDVTVYLNDNFDGPTTTLKGFGLANLQHSTNNSWIGYRTDINVFNDRSENFKDNKGNKVAELNDNISSIKVILR</sequence>
<dbReference type="RefSeq" id="WP_379708481.1">
    <property type="nucleotide sequence ID" value="NZ_JBHSCZ010000002.1"/>
</dbReference>
<keyword evidence="3" id="KW-1185">Reference proteome</keyword>
<protein>
    <submittedName>
        <fullName evidence="2">Uncharacterized protein</fullName>
    </submittedName>
</protein>
<evidence type="ECO:0000313" key="3">
    <source>
        <dbReference type="Proteomes" id="UP001595907"/>
    </source>
</evidence>
<name>A0ABV8QR63_9BACT</name>
<feature type="signal peptide" evidence="1">
    <location>
        <begin position="1"/>
        <end position="19"/>
    </location>
</feature>
<evidence type="ECO:0000256" key="1">
    <source>
        <dbReference type="SAM" id="SignalP"/>
    </source>
</evidence>
<organism evidence="2 3">
    <name type="scientific">Ferruginibacter yonginensis</name>
    <dbReference type="NCBI Taxonomy" id="1310416"/>
    <lineage>
        <taxon>Bacteria</taxon>
        <taxon>Pseudomonadati</taxon>
        <taxon>Bacteroidota</taxon>
        <taxon>Chitinophagia</taxon>
        <taxon>Chitinophagales</taxon>
        <taxon>Chitinophagaceae</taxon>
        <taxon>Ferruginibacter</taxon>
    </lineage>
</organism>
<evidence type="ECO:0000313" key="2">
    <source>
        <dbReference type="EMBL" id="MFC4262740.1"/>
    </source>
</evidence>
<accession>A0ABV8QR63</accession>
<dbReference type="SUPFAM" id="SSF49695">
    <property type="entry name" value="gamma-Crystallin-like"/>
    <property type="match status" value="1"/>
</dbReference>
<dbReference type="Proteomes" id="UP001595907">
    <property type="component" value="Unassembled WGS sequence"/>
</dbReference>
<reference evidence="3" key="1">
    <citation type="journal article" date="2019" name="Int. J. Syst. Evol. Microbiol.">
        <title>The Global Catalogue of Microorganisms (GCM) 10K type strain sequencing project: providing services to taxonomists for standard genome sequencing and annotation.</title>
        <authorList>
            <consortium name="The Broad Institute Genomics Platform"/>
            <consortium name="The Broad Institute Genome Sequencing Center for Infectious Disease"/>
            <person name="Wu L."/>
            <person name="Ma J."/>
        </authorList>
    </citation>
    <scope>NUCLEOTIDE SEQUENCE [LARGE SCALE GENOMIC DNA]</scope>
    <source>
        <strain evidence="3">CECT 8289</strain>
    </source>
</reference>
<keyword evidence="1" id="KW-0732">Signal</keyword>
<comment type="caution">
    <text evidence="2">The sequence shown here is derived from an EMBL/GenBank/DDBJ whole genome shotgun (WGS) entry which is preliminary data.</text>
</comment>
<proteinExistence type="predicted"/>
<gene>
    <name evidence="2" type="ORF">ACFOWM_07620</name>
</gene>